<accession>A0A7W4UYS2</accession>
<dbReference type="EMBL" id="JACHVP010000003">
    <property type="protein sequence ID" value="MBB2968086.1"/>
    <property type="molecule type" value="Genomic_DNA"/>
</dbReference>
<keyword evidence="1" id="KW-0472">Membrane</keyword>
<feature type="transmembrane region" description="Helical" evidence="1">
    <location>
        <begin position="12"/>
        <end position="32"/>
    </location>
</feature>
<sequence>MSVRTVRALWCIVPFALVVAVVAFALVGAPGIDHGLSTTKVPSHTVLTRREWVDIGIGLLFTLIAVVTAARLLGGRRRTAPAPEPADALVTN</sequence>
<dbReference type="AlphaFoldDB" id="A0A7W4UYS2"/>
<dbReference type="Proteomes" id="UP000538196">
    <property type="component" value="Unassembled WGS sequence"/>
</dbReference>
<evidence type="ECO:0000313" key="3">
    <source>
        <dbReference type="Proteomes" id="UP000538196"/>
    </source>
</evidence>
<keyword evidence="3" id="KW-1185">Reference proteome</keyword>
<name>A0A7W4UYS2_LEIAQ</name>
<comment type="caution">
    <text evidence="2">The sequence shown here is derived from an EMBL/GenBank/DDBJ whole genome shotgun (WGS) entry which is preliminary data.</text>
</comment>
<proteinExistence type="predicted"/>
<keyword evidence="1" id="KW-1133">Transmembrane helix</keyword>
<reference evidence="2 3" key="1">
    <citation type="submission" date="2020-08" db="EMBL/GenBank/DDBJ databases">
        <title>Sequencing the genomes of 1000 actinobacteria strains.</title>
        <authorList>
            <person name="Klenk H.-P."/>
        </authorList>
    </citation>
    <scope>NUCLEOTIDE SEQUENCE [LARGE SCALE GENOMIC DNA]</scope>
    <source>
        <strain evidence="2 3">DSM 20146</strain>
    </source>
</reference>
<gene>
    <name evidence="2" type="ORF">FHX33_002856</name>
</gene>
<evidence type="ECO:0000313" key="2">
    <source>
        <dbReference type="EMBL" id="MBB2968086.1"/>
    </source>
</evidence>
<dbReference type="RefSeq" id="WP_021762537.1">
    <property type="nucleotide sequence ID" value="NZ_JACHVP010000003.1"/>
</dbReference>
<keyword evidence="1" id="KW-0812">Transmembrane</keyword>
<evidence type="ECO:0000256" key="1">
    <source>
        <dbReference type="SAM" id="Phobius"/>
    </source>
</evidence>
<protein>
    <submittedName>
        <fullName evidence="2">Uncharacterized protein</fullName>
    </submittedName>
</protein>
<organism evidence="2 3">
    <name type="scientific">Leifsonia aquatica</name>
    <name type="common">Corynebacterium aquaticum</name>
    <dbReference type="NCBI Taxonomy" id="144185"/>
    <lineage>
        <taxon>Bacteria</taxon>
        <taxon>Bacillati</taxon>
        <taxon>Actinomycetota</taxon>
        <taxon>Actinomycetes</taxon>
        <taxon>Micrococcales</taxon>
        <taxon>Microbacteriaceae</taxon>
        <taxon>Leifsonia</taxon>
    </lineage>
</organism>
<feature type="transmembrane region" description="Helical" evidence="1">
    <location>
        <begin position="52"/>
        <end position="73"/>
    </location>
</feature>